<feature type="transmembrane region" description="Helical" evidence="2">
    <location>
        <begin position="56"/>
        <end position="73"/>
    </location>
</feature>
<evidence type="ECO:0000256" key="1">
    <source>
        <dbReference type="SAM" id="MobiDB-lite"/>
    </source>
</evidence>
<protein>
    <submittedName>
        <fullName evidence="3">Uncharacterized protein</fullName>
    </submittedName>
</protein>
<organism evidence="3 4">
    <name type="scientific">Meleagris gallopavo</name>
    <name type="common">Wild turkey</name>
    <dbReference type="NCBI Taxonomy" id="9103"/>
    <lineage>
        <taxon>Eukaryota</taxon>
        <taxon>Metazoa</taxon>
        <taxon>Chordata</taxon>
        <taxon>Craniata</taxon>
        <taxon>Vertebrata</taxon>
        <taxon>Euteleostomi</taxon>
        <taxon>Archelosauria</taxon>
        <taxon>Archosauria</taxon>
        <taxon>Dinosauria</taxon>
        <taxon>Saurischia</taxon>
        <taxon>Theropoda</taxon>
        <taxon>Coelurosauria</taxon>
        <taxon>Aves</taxon>
        <taxon>Neognathae</taxon>
        <taxon>Galloanserae</taxon>
        <taxon>Galliformes</taxon>
        <taxon>Phasianidae</taxon>
        <taxon>Meleagridinae</taxon>
        <taxon>Meleagris</taxon>
    </lineage>
</organism>
<reference evidence="3 4" key="1">
    <citation type="journal article" date="2010" name="PLoS Biol.">
        <title>Multi-platform next-generation sequencing of the domestic turkey (Meleagris gallopavo): genome assembly and analysis.</title>
        <authorList>
            <person name="Dalloul R.A."/>
            <person name="Long J.A."/>
            <person name="Zimin A.V."/>
            <person name="Aslam L."/>
            <person name="Beal K."/>
            <person name="Blomberg L.A."/>
            <person name="Bouffard P."/>
            <person name="Burt D.W."/>
            <person name="Crasta O."/>
            <person name="Crooijmans R.P."/>
            <person name="Cooper K."/>
            <person name="Coulombe R.A."/>
            <person name="De S."/>
            <person name="Delany M.E."/>
            <person name="Dodgson J.B."/>
            <person name="Dong J.J."/>
            <person name="Evans C."/>
            <person name="Frederickson K.M."/>
            <person name="Flicek P."/>
            <person name="Florea L."/>
            <person name="Folkerts O."/>
            <person name="Groenen M.A."/>
            <person name="Harkins T.T."/>
            <person name="Herrero J."/>
            <person name="Hoffmann S."/>
            <person name="Megens H.J."/>
            <person name="Jiang A."/>
            <person name="de Jong P."/>
            <person name="Kaiser P."/>
            <person name="Kim H."/>
            <person name="Kim K.W."/>
            <person name="Kim S."/>
            <person name="Langenberger D."/>
            <person name="Lee M.K."/>
            <person name="Lee T."/>
            <person name="Mane S."/>
            <person name="Marcais G."/>
            <person name="Marz M."/>
            <person name="McElroy A.P."/>
            <person name="Modise T."/>
            <person name="Nefedov M."/>
            <person name="Notredame C."/>
            <person name="Paton I.R."/>
            <person name="Payne W.S."/>
            <person name="Pertea G."/>
            <person name="Prickett D."/>
            <person name="Puiu D."/>
            <person name="Qioa D."/>
            <person name="Raineri E."/>
            <person name="Ruffier M."/>
            <person name="Salzberg S.L."/>
            <person name="Schatz M.C."/>
            <person name="Scheuring C."/>
            <person name="Schmidt C.J."/>
            <person name="Schroeder S."/>
            <person name="Searle S.M."/>
            <person name="Smith E.J."/>
            <person name="Smith J."/>
            <person name="Sonstegard T.S."/>
            <person name="Stadler P.F."/>
            <person name="Tafer H."/>
            <person name="Tu Z.J."/>
            <person name="Van Tassell C.P."/>
            <person name="Vilella A.J."/>
            <person name="Williams K.P."/>
            <person name="Yorke J.A."/>
            <person name="Zhang L."/>
            <person name="Zhang H.B."/>
            <person name="Zhang X."/>
            <person name="Zhang Y."/>
            <person name="Reed K.M."/>
        </authorList>
    </citation>
    <scope>NUCLEOTIDE SEQUENCE [LARGE SCALE GENOMIC DNA]</scope>
</reference>
<dbReference type="AlphaFoldDB" id="A0A803YLE3"/>
<sequence>MAGHGSQHPALNGINHPGILIPYCKDDLEVRDSADESSPSNSEGPSTSKTKVESRLCHYLTIICLIFVVYVAFGESLCEYEHWESRQERSRCIQLAYIRSNMCCKRDTQKMSTKEVTINVSKTIRPSDRRMTKNCVN</sequence>
<dbReference type="InParanoid" id="A0A803YLE3"/>
<evidence type="ECO:0000256" key="2">
    <source>
        <dbReference type="SAM" id="Phobius"/>
    </source>
</evidence>
<keyword evidence="2" id="KW-0812">Transmembrane</keyword>
<proteinExistence type="predicted"/>
<evidence type="ECO:0000313" key="3">
    <source>
        <dbReference type="Ensembl" id="ENSMGAP00000032591.1"/>
    </source>
</evidence>
<dbReference type="Ensembl" id="ENSMGAT00000027936.1">
    <property type="protein sequence ID" value="ENSMGAP00000032591.1"/>
    <property type="gene ID" value="ENSMGAG00000018130.1"/>
</dbReference>
<evidence type="ECO:0000313" key="4">
    <source>
        <dbReference type="Proteomes" id="UP000001645"/>
    </source>
</evidence>
<feature type="compositionally biased region" description="Low complexity" evidence="1">
    <location>
        <begin position="36"/>
        <end position="48"/>
    </location>
</feature>
<feature type="region of interest" description="Disordered" evidence="1">
    <location>
        <begin position="32"/>
        <end position="52"/>
    </location>
</feature>
<dbReference type="Proteomes" id="UP000001645">
    <property type="component" value="Chromosome 3"/>
</dbReference>
<reference evidence="3" key="3">
    <citation type="submission" date="2025-09" db="UniProtKB">
        <authorList>
            <consortium name="Ensembl"/>
        </authorList>
    </citation>
    <scope>IDENTIFICATION</scope>
</reference>
<reference evidence="3" key="2">
    <citation type="submission" date="2025-08" db="UniProtKB">
        <authorList>
            <consortium name="Ensembl"/>
        </authorList>
    </citation>
    <scope>IDENTIFICATION</scope>
</reference>
<name>A0A803YLE3_MELGA</name>
<keyword evidence="4" id="KW-1185">Reference proteome</keyword>
<accession>A0A803YLE3</accession>
<keyword evidence="2" id="KW-1133">Transmembrane helix</keyword>
<keyword evidence="2" id="KW-0472">Membrane</keyword>